<dbReference type="AlphaFoldDB" id="A0AA36A397"/>
<dbReference type="Proteomes" id="UP001177003">
    <property type="component" value="Chromosome 9"/>
</dbReference>
<gene>
    <name evidence="2" type="ORF">LSALG_LOCUS42195</name>
</gene>
<proteinExistence type="predicted"/>
<dbReference type="EMBL" id="OX465085">
    <property type="protein sequence ID" value="CAI9303780.1"/>
    <property type="molecule type" value="Genomic_DNA"/>
</dbReference>
<protein>
    <submittedName>
        <fullName evidence="2">Uncharacterized protein</fullName>
    </submittedName>
</protein>
<keyword evidence="3" id="KW-1185">Reference proteome</keyword>
<name>A0AA36A397_LACSI</name>
<organism evidence="2 3">
    <name type="scientific">Lactuca saligna</name>
    <name type="common">Willowleaf lettuce</name>
    <dbReference type="NCBI Taxonomy" id="75948"/>
    <lineage>
        <taxon>Eukaryota</taxon>
        <taxon>Viridiplantae</taxon>
        <taxon>Streptophyta</taxon>
        <taxon>Embryophyta</taxon>
        <taxon>Tracheophyta</taxon>
        <taxon>Spermatophyta</taxon>
        <taxon>Magnoliopsida</taxon>
        <taxon>eudicotyledons</taxon>
        <taxon>Gunneridae</taxon>
        <taxon>Pentapetalae</taxon>
        <taxon>asterids</taxon>
        <taxon>campanulids</taxon>
        <taxon>Asterales</taxon>
        <taxon>Asteraceae</taxon>
        <taxon>Cichorioideae</taxon>
        <taxon>Cichorieae</taxon>
        <taxon>Lactucinae</taxon>
        <taxon>Lactuca</taxon>
    </lineage>
</organism>
<sequence>MITISVRKHLNVKLRPIFAILHRLECVSNQSFVPKQGGECGSGVSRKEDPKNPNGGFGLLRKEDPNALTKPIIKQELKGKEKLFSEEPVIDNREDEEELDDD</sequence>
<evidence type="ECO:0000313" key="3">
    <source>
        <dbReference type="Proteomes" id="UP001177003"/>
    </source>
</evidence>
<evidence type="ECO:0000256" key="1">
    <source>
        <dbReference type="SAM" id="MobiDB-lite"/>
    </source>
</evidence>
<evidence type="ECO:0000313" key="2">
    <source>
        <dbReference type="EMBL" id="CAI9303780.1"/>
    </source>
</evidence>
<feature type="region of interest" description="Disordered" evidence="1">
    <location>
        <begin position="36"/>
        <end position="63"/>
    </location>
</feature>
<accession>A0AA36A397</accession>
<reference evidence="2" key="1">
    <citation type="submission" date="2023-04" db="EMBL/GenBank/DDBJ databases">
        <authorList>
            <person name="Vijverberg K."/>
            <person name="Xiong W."/>
            <person name="Schranz E."/>
        </authorList>
    </citation>
    <scope>NUCLEOTIDE SEQUENCE</scope>
</reference>